<proteinExistence type="predicted"/>
<evidence type="ECO:0000313" key="2">
    <source>
        <dbReference type="Proteomes" id="UP000730591"/>
    </source>
</evidence>
<accession>A0ABX1A7S3</accession>
<name>A0ABX1A7S3_9ACTN</name>
<comment type="caution">
    <text evidence="1">The sequence shown here is derived from an EMBL/GenBank/DDBJ whole genome shotgun (WGS) entry which is preliminary data.</text>
</comment>
<dbReference type="RefSeq" id="WP_167994934.1">
    <property type="nucleotide sequence ID" value="NZ_JAATEM010000015.1"/>
</dbReference>
<reference evidence="1 2" key="1">
    <citation type="submission" date="2020-03" db="EMBL/GenBank/DDBJ databases">
        <title>WGS of actinomycetes isolated from Thailand.</title>
        <authorList>
            <person name="Thawai C."/>
        </authorList>
    </citation>
    <scope>NUCLEOTIDE SEQUENCE [LARGE SCALE GENOMIC DNA]</scope>
    <source>
        <strain evidence="1 2">SBST2-5</strain>
    </source>
</reference>
<keyword evidence="2" id="KW-1185">Reference proteome</keyword>
<dbReference type="Proteomes" id="UP000730591">
    <property type="component" value="Unassembled WGS sequence"/>
</dbReference>
<evidence type="ECO:0000313" key="1">
    <source>
        <dbReference type="EMBL" id="NJP51162.1"/>
    </source>
</evidence>
<organism evidence="1 2">
    <name type="scientific">Streptomyces composti</name>
    <dbReference type="NCBI Taxonomy" id="2720025"/>
    <lineage>
        <taxon>Bacteria</taxon>
        <taxon>Bacillati</taxon>
        <taxon>Actinomycetota</taxon>
        <taxon>Actinomycetes</taxon>
        <taxon>Kitasatosporales</taxon>
        <taxon>Streptomycetaceae</taxon>
        <taxon>Streptomyces</taxon>
    </lineage>
</organism>
<dbReference type="EMBL" id="JAATEM010000015">
    <property type="protein sequence ID" value="NJP51162.1"/>
    <property type="molecule type" value="Genomic_DNA"/>
</dbReference>
<sequence>MDISFRKLPDNQHEILVRREKGPDVRLPAHPDGPKMPHDLVHAVVETALGIDDGFWGAMARGATFLGFELVTPGRHRRSGMKVLRRGGDAVMDAELRVAWAYRVWSGLPVEGRGVGKAPLDAAALARTGPRLDAAAERWAAVPVGGELLWRWGVDR</sequence>
<protein>
    <submittedName>
        <fullName evidence="1">Uncharacterized protein</fullName>
    </submittedName>
</protein>
<gene>
    <name evidence="1" type="ORF">HCJ93_14020</name>
</gene>